<protein>
    <submittedName>
        <fullName evidence="1">Uncharacterized protein</fullName>
    </submittedName>
</protein>
<evidence type="ECO:0000313" key="2">
    <source>
        <dbReference type="EMBL" id="RWU83558.1"/>
    </source>
</evidence>
<dbReference type="AlphaFoldDB" id="K1EP03"/>
<dbReference type="Proteomes" id="UP000288711">
    <property type="component" value="Unassembled WGS sequence"/>
</dbReference>
<reference evidence="2 4" key="1">
    <citation type="journal article" date="2009" name="Int. J. Syst. Evol. Microbiol.">
        <title>Janibacter hoylei sp. nov., Bacillus isronensis sp. nov. and Bacillus aryabhattai sp. nov., isolated from cryotubes used for collecting air from the upper atmosphere.</title>
        <authorList>
            <person name="Shivaji S."/>
            <person name="Chaturvedi P."/>
            <person name="Begum Z."/>
            <person name="Pindi P.K."/>
            <person name="Manorama R."/>
            <person name="Padmanaban D.A."/>
            <person name="Shouche Y.S."/>
            <person name="Pawar S."/>
            <person name="Vaishampayan P."/>
            <person name="Dutt C.B."/>
            <person name="Datta G.N."/>
            <person name="Manchanda R.K."/>
            <person name="Rao U.R."/>
            <person name="Bhargava P.M."/>
            <person name="Narlikar J.V."/>
        </authorList>
    </citation>
    <scope>NUCLEOTIDE SEQUENCE [LARGE SCALE GENOMIC DNA]</scope>
    <source>
        <strain evidence="2 4">PVAS-1</strain>
    </source>
</reference>
<sequence>MREQTSPASVPTDPSLQAVITSAFAVAEVAVEHLVRVSPTLDRDRVEYVVASVLLEEAWVGGS</sequence>
<dbReference type="EMBL" id="PIPF01000007">
    <property type="protein sequence ID" value="RWU83558.1"/>
    <property type="molecule type" value="Genomic_DNA"/>
</dbReference>
<comment type="caution">
    <text evidence="1">The sequence shown here is derived from an EMBL/GenBank/DDBJ whole genome shotgun (WGS) entry which is preliminary data.</text>
</comment>
<organism evidence="1 3">
    <name type="scientific">Janibacter hoylei PVAS-1</name>
    <dbReference type="NCBI Taxonomy" id="1210046"/>
    <lineage>
        <taxon>Bacteria</taxon>
        <taxon>Bacillati</taxon>
        <taxon>Actinomycetota</taxon>
        <taxon>Actinomycetes</taxon>
        <taxon>Micrococcales</taxon>
        <taxon>Intrasporangiaceae</taxon>
        <taxon>Janibacter</taxon>
    </lineage>
</organism>
<reference evidence="2" key="3">
    <citation type="submission" date="2017-11" db="EMBL/GenBank/DDBJ databases">
        <authorList>
            <person name="Seuylemezian A."/>
            <person name="Cooper K."/>
            <person name="Vaishampayan P."/>
        </authorList>
    </citation>
    <scope>NUCLEOTIDE SEQUENCE</scope>
    <source>
        <strain evidence="2">PVAS-1</strain>
    </source>
</reference>
<evidence type="ECO:0000313" key="1">
    <source>
        <dbReference type="EMBL" id="EKA60993.1"/>
    </source>
</evidence>
<dbReference type="eggNOG" id="ENOG50345YK">
    <property type="taxonomic scope" value="Bacteria"/>
</dbReference>
<reference evidence="1 3" key="2">
    <citation type="journal article" date="2012" name="J. Bacteriol.">
        <title>Genome Sequence of Janibacter hoylei MTCC8307, Isolated from the Stratospheric Air.</title>
        <authorList>
            <person name="Pawar S.P."/>
            <person name="Dhotre D.P."/>
            <person name="Shetty S.A."/>
            <person name="Chowdhury S.P."/>
            <person name="Chaudhari B.L."/>
            <person name="Shouche Y.S."/>
        </authorList>
    </citation>
    <scope>NUCLEOTIDE SEQUENCE [LARGE SCALE GENOMIC DNA]</scope>
    <source>
        <strain evidence="1 3">PVAS-1</strain>
    </source>
</reference>
<dbReference type="OrthoDB" id="5148370at2"/>
<evidence type="ECO:0000313" key="3">
    <source>
        <dbReference type="Proteomes" id="UP000004474"/>
    </source>
</evidence>
<evidence type="ECO:0000313" key="4">
    <source>
        <dbReference type="Proteomes" id="UP000288711"/>
    </source>
</evidence>
<keyword evidence="4" id="KW-1185">Reference proteome</keyword>
<dbReference type="EMBL" id="ALWX01000042">
    <property type="protein sequence ID" value="EKA60993.1"/>
    <property type="molecule type" value="Genomic_DNA"/>
</dbReference>
<dbReference type="PATRIC" id="fig|1210046.3.peg.1841"/>
<proteinExistence type="predicted"/>
<dbReference type="RefSeq" id="WP_007927508.1">
    <property type="nucleotide sequence ID" value="NZ_ALWX01000042.1"/>
</dbReference>
<dbReference type="Proteomes" id="UP000004474">
    <property type="component" value="Unassembled WGS sequence"/>
</dbReference>
<name>K1EP03_9MICO</name>
<accession>K1EP03</accession>
<gene>
    <name evidence="1" type="ORF">B277_09627</name>
    <name evidence="2" type="ORF">CWN80_07195</name>
</gene>